<gene>
    <name evidence="12" type="ORF">SPHA_74092</name>
</gene>
<dbReference type="InterPro" id="IPR035976">
    <property type="entry name" value="Sushi/SCR/CCP_sf"/>
</dbReference>
<feature type="domain" description="VWFD" evidence="11">
    <location>
        <begin position="468"/>
        <end position="731"/>
    </location>
</feature>
<evidence type="ECO:0000313" key="13">
    <source>
        <dbReference type="Proteomes" id="UP000597762"/>
    </source>
</evidence>
<dbReference type="SMART" id="SM00032">
    <property type="entry name" value="CCP"/>
    <property type="match status" value="1"/>
</dbReference>
<dbReference type="PROSITE" id="PS50856">
    <property type="entry name" value="AMOP"/>
    <property type="match status" value="1"/>
</dbReference>
<dbReference type="InterPro" id="IPR051495">
    <property type="entry name" value="Epithelial_Barrier/Signaling"/>
</dbReference>
<evidence type="ECO:0000259" key="8">
    <source>
        <dbReference type="PROSITE" id="PS50856"/>
    </source>
</evidence>
<sequence length="958" mass="108662">MWQPTEKTALFCDLWLKNTFQAVLITNWVQSFAIFNYNKLEWTSSKTEDNTSTSPESEVQAGFDAGNGAAHYQIKGARSNHVESILHTSNVDKPGKWVFRIDLAEIQFEPCLNEKFSVTPRSGHMLGGQHLTISGPCFPRAKTFDAVFKEINKTFPCIVNNAITASCVTPGLSSTGDFTINFNLPPFTNAYEETFSVVNLAKTIPQVIRANPSQWSIGNDVFISWNASELASEKMYIDVLGLTISQNIIQWSSVQNMTESGVENITLTLKETLLDYNTAIVRVMAEIEHNSMSPLALWSDAFPVYQEKRTSEEWCNKWLEAEPPLKVDVDPNNCPCILRQASRDTSRYENDPLCHTDSKDKPLNCLCHQQANNCVLLNLQSKSTAGQSCCYGGKNNSLLEWETSMDSGYVFRYNYRAQGPDIVPYLTHFEADILPHLHCCRYSRKDHLCKSFFKKRPASRCNAYKPPSPAQAAGDPHLVTLDGKRYTFNGVGEFVLMEDKNHTIVVQVKAEQARDIEGKFILFFSFSFFSFSLLSFIIFFPFFLFPFPFFLFPFFSFLFFTFFHSFFLLLSFILSSTFFYCFGQLQNATIFTAIAMKVEDISKVVKVYMDSKTHYKLLLDDQEYHLPTLEMQGLSVTVNETNENSTDIMVVFSSVELSVQIEVTPDVLNILLMMGSKTLHNNVEGLLGNYNGNASDDFISREGIMLLPNSSMAEIHYQFGESWKVKPEERLFTSIPEPKNEDTYQPVFIDTLDESNLRNGTAELCGDVLPCKFDYQLIGKPSIALATKKFVTKFDALQKDIEKVNLCPPIGYLENGNMTITGNLPGDYAIFQCDPNYIRLDSEKVTCLPNGTWDRTIPKCVKKVPTPQWHSWFAYGIGAILALICIMAFVCSKCRRSLIQTVSKDDISLPPILQIEAISQPIFSNQHFLQSLQRLNEGGSFRIPRPTYIDPKIYEEYF</sequence>
<evidence type="ECO:0000256" key="2">
    <source>
        <dbReference type="ARBA" id="ARBA00022692"/>
    </source>
</evidence>
<dbReference type="SUPFAM" id="SSF57535">
    <property type="entry name" value="Complement control module/SCR domain"/>
    <property type="match status" value="1"/>
</dbReference>
<evidence type="ECO:0000256" key="4">
    <source>
        <dbReference type="ARBA" id="ARBA00023136"/>
    </source>
</evidence>
<dbReference type="InterPro" id="IPR000436">
    <property type="entry name" value="Sushi_SCR_CCP_dom"/>
</dbReference>
<dbReference type="AlphaFoldDB" id="A0A812EF13"/>
<comment type="caution">
    <text evidence="6">Lacks conserved residue(s) required for the propagation of feature annotation.</text>
</comment>
<evidence type="ECO:0000256" key="5">
    <source>
        <dbReference type="ARBA" id="ARBA00023157"/>
    </source>
</evidence>
<dbReference type="Pfam" id="PF00084">
    <property type="entry name" value="Sushi"/>
    <property type="match status" value="1"/>
</dbReference>
<keyword evidence="13" id="KW-1185">Reference proteome</keyword>
<evidence type="ECO:0000256" key="3">
    <source>
        <dbReference type="ARBA" id="ARBA00022989"/>
    </source>
</evidence>
<name>A0A812EF13_ACAPH</name>
<evidence type="ECO:0000259" key="9">
    <source>
        <dbReference type="PROSITE" id="PS50923"/>
    </source>
</evidence>
<dbReference type="GO" id="GO:0007160">
    <property type="term" value="P:cell-matrix adhesion"/>
    <property type="evidence" value="ECO:0007669"/>
    <property type="project" value="InterPro"/>
</dbReference>
<dbReference type="InterPro" id="IPR001846">
    <property type="entry name" value="VWF_type-D"/>
</dbReference>
<protein>
    <submittedName>
        <fullName evidence="12">Uncharacterized protein</fullName>
    </submittedName>
</protein>
<organism evidence="12 13">
    <name type="scientific">Acanthosepion pharaonis</name>
    <name type="common">Pharaoh cuttlefish</name>
    <name type="synonym">Sepia pharaonis</name>
    <dbReference type="NCBI Taxonomy" id="158019"/>
    <lineage>
        <taxon>Eukaryota</taxon>
        <taxon>Metazoa</taxon>
        <taxon>Spiralia</taxon>
        <taxon>Lophotrochozoa</taxon>
        <taxon>Mollusca</taxon>
        <taxon>Cephalopoda</taxon>
        <taxon>Coleoidea</taxon>
        <taxon>Decapodiformes</taxon>
        <taxon>Sepiida</taxon>
        <taxon>Sepiina</taxon>
        <taxon>Sepiidae</taxon>
        <taxon>Acanthosepion</taxon>
    </lineage>
</organism>
<dbReference type="PROSITE" id="PS51233">
    <property type="entry name" value="VWFD"/>
    <property type="match status" value="1"/>
</dbReference>
<dbReference type="PROSITE" id="PS50923">
    <property type="entry name" value="SUSHI"/>
    <property type="match status" value="1"/>
</dbReference>
<accession>A0A812EF13</accession>
<feature type="transmembrane region" description="Helical" evidence="7">
    <location>
        <begin position="520"/>
        <end position="545"/>
    </location>
</feature>
<reference evidence="12" key="1">
    <citation type="submission" date="2021-01" db="EMBL/GenBank/DDBJ databases">
        <authorList>
            <person name="Li R."/>
            <person name="Bekaert M."/>
        </authorList>
    </citation>
    <scope>NUCLEOTIDE SEQUENCE</scope>
    <source>
        <strain evidence="12">Farmed</strain>
    </source>
</reference>
<comment type="caution">
    <text evidence="12">The sequence shown here is derived from an EMBL/GenBank/DDBJ whole genome shotgun (WGS) entry which is preliminary data.</text>
</comment>
<dbReference type="PANTHER" id="PTHR13802">
    <property type="entry name" value="MUCIN 4-RELATED"/>
    <property type="match status" value="1"/>
</dbReference>
<dbReference type="Pfam" id="PF00094">
    <property type="entry name" value="VWD"/>
    <property type="match status" value="1"/>
</dbReference>
<dbReference type="InterPro" id="IPR056619">
    <property type="entry name" value="C8-3_MUC4"/>
</dbReference>
<dbReference type="Gene3D" id="2.10.70.10">
    <property type="entry name" value="Complement Module, domain 1"/>
    <property type="match status" value="1"/>
</dbReference>
<keyword evidence="4 7" id="KW-0472">Membrane</keyword>
<dbReference type="EMBL" id="CAHIKZ030005407">
    <property type="protein sequence ID" value="CAE1324295.1"/>
    <property type="molecule type" value="Genomic_DNA"/>
</dbReference>
<comment type="subcellular location">
    <subcellularLocation>
        <location evidence="1">Membrane</location>
    </subcellularLocation>
</comment>
<dbReference type="Pfam" id="PF23263">
    <property type="entry name" value="C8-3_MUC4"/>
    <property type="match status" value="1"/>
</dbReference>
<feature type="domain" description="NIDO" evidence="10">
    <location>
        <begin position="1"/>
        <end position="104"/>
    </location>
</feature>
<evidence type="ECO:0000313" key="12">
    <source>
        <dbReference type="EMBL" id="CAE1324295.1"/>
    </source>
</evidence>
<dbReference type="CDD" id="cd00033">
    <property type="entry name" value="CCP"/>
    <property type="match status" value="1"/>
</dbReference>
<dbReference type="Pfam" id="PF06119">
    <property type="entry name" value="NIDO"/>
    <property type="match status" value="1"/>
</dbReference>
<proteinExistence type="predicted"/>
<keyword evidence="5 6" id="KW-1015">Disulfide bond</keyword>
<dbReference type="Proteomes" id="UP000597762">
    <property type="component" value="Unassembled WGS sequence"/>
</dbReference>
<feature type="disulfide bond" evidence="6">
    <location>
        <begin position="833"/>
        <end position="860"/>
    </location>
</feature>
<dbReference type="InterPro" id="IPR003886">
    <property type="entry name" value="NIDO_dom"/>
</dbReference>
<dbReference type="Pfam" id="PF03782">
    <property type="entry name" value="AMOP"/>
    <property type="match status" value="1"/>
</dbReference>
<dbReference type="InterPro" id="IPR005533">
    <property type="entry name" value="AMOP_dom"/>
</dbReference>
<feature type="domain" description="Sushi" evidence="9">
    <location>
        <begin position="805"/>
        <end position="862"/>
    </location>
</feature>
<feature type="transmembrane region" description="Helical" evidence="7">
    <location>
        <begin position="557"/>
        <end position="580"/>
    </location>
</feature>
<keyword evidence="3 7" id="KW-1133">Transmembrane helix</keyword>
<evidence type="ECO:0000256" key="1">
    <source>
        <dbReference type="ARBA" id="ARBA00004370"/>
    </source>
</evidence>
<keyword evidence="6" id="KW-0768">Sushi</keyword>
<feature type="transmembrane region" description="Helical" evidence="7">
    <location>
        <begin position="872"/>
        <end position="891"/>
    </location>
</feature>
<dbReference type="SMART" id="SM00723">
    <property type="entry name" value="AMOP"/>
    <property type="match status" value="1"/>
</dbReference>
<feature type="domain" description="AMOP" evidence="8">
    <location>
        <begin position="307"/>
        <end position="456"/>
    </location>
</feature>
<evidence type="ECO:0000256" key="6">
    <source>
        <dbReference type="PROSITE-ProRule" id="PRU00302"/>
    </source>
</evidence>
<dbReference type="OrthoDB" id="6236007at2759"/>
<evidence type="ECO:0000259" key="11">
    <source>
        <dbReference type="PROSITE" id="PS51233"/>
    </source>
</evidence>
<keyword evidence="2 7" id="KW-0812">Transmembrane</keyword>
<dbReference type="PROSITE" id="PS51220">
    <property type="entry name" value="NIDO"/>
    <property type="match status" value="1"/>
</dbReference>
<evidence type="ECO:0000256" key="7">
    <source>
        <dbReference type="SAM" id="Phobius"/>
    </source>
</evidence>
<dbReference type="SMART" id="SM00539">
    <property type="entry name" value="NIDO"/>
    <property type="match status" value="1"/>
</dbReference>
<dbReference type="PANTHER" id="PTHR13802:SF59">
    <property type="entry name" value="SUSHI DOMAIN-CONTAINING PROTEIN 2"/>
    <property type="match status" value="1"/>
</dbReference>
<evidence type="ECO:0000259" key="10">
    <source>
        <dbReference type="PROSITE" id="PS51220"/>
    </source>
</evidence>
<dbReference type="GO" id="GO:0016020">
    <property type="term" value="C:membrane"/>
    <property type="evidence" value="ECO:0007669"/>
    <property type="project" value="UniProtKB-SubCell"/>
</dbReference>